<keyword evidence="3 6" id="KW-0489">Methyltransferase</keyword>
<dbReference type="GO" id="GO:0005840">
    <property type="term" value="C:ribosome"/>
    <property type="evidence" value="ECO:0007669"/>
    <property type="project" value="UniProtKB-KW"/>
</dbReference>
<keyword evidence="4 6" id="KW-0808">Transferase</keyword>
<dbReference type="STRING" id="1367847.JCM7686_0429"/>
<sequence length="289" mass="30791">MPTWTALSQTNGRDAAETIAELAEDLTPEPVGTGVFEIEDGSNRWEVGVYFTEAPDEIGLALLAVAHGADPFVISELPEVDWVAHVKRELSPVEAGQFFVHGSHDADKIPEGAEALLIEAAMAFGTGHHNTTKGCLLALDRLVKEGKSFERIADIGAGTAVLAMAAARVFPVVVAAGDIDPVAVDTARANVMANGLDGRVECVEAVGFDHPLLERAAPYDLVFANILKQPLIDLAPDMARYIGKGGKAILSGILTTQAEEVIAAYQAHHFALDHRDDLGEWTVLVVTRI</sequence>
<evidence type="ECO:0000256" key="1">
    <source>
        <dbReference type="ARBA" id="ARBA00009741"/>
    </source>
</evidence>
<keyword evidence="7" id="KW-0687">Ribonucleoprotein</keyword>
<gene>
    <name evidence="6" type="primary">prmA</name>
    <name evidence="7" type="ORF">JCM7686_0429</name>
</gene>
<accession>S5Y890</accession>
<comment type="catalytic activity">
    <reaction evidence="6">
        <text>L-lysyl-[protein] + 3 S-adenosyl-L-methionine = N(6),N(6),N(6)-trimethyl-L-lysyl-[protein] + 3 S-adenosyl-L-homocysteine + 3 H(+)</text>
        <dbReference type="Rhea" id="RHEA:54192"/>
        <dbReference type="Rhea" id="RHEA-COMP:9752"/>
        <dbReference type="Rhea" id="RHEA-COMP:13826"/>
        <dbReference type="ChEBI" id="CHEBI:15378"/>
        <dbReference type="ChEBI" id="CHEBI:29969"/>
        <dbReference type="ChEBI" id="CHEBI:57856"/>
        <dbReference type="ChEBI" id="CHEBI:59789"/>
        <dbReference type="ChEBI" id="CHEBI:61961"/>
    </reaction>
</comment>
<dbReference type="InterPro" id="IPR029063">
    <property type="entry name" value="SAM-dependent_MTases_sf"/>
</dbReference>
<dbReference type="InterPro" id="IPR004498">
    <property type="entry name" value="Ribosomal_PrmA_MeTrfase"/>
</dbReference>
<keyword evidence="2 6" id="KW-0963">Cytoplasm</keyword>
<keyword evidence="5 6" id="KW-0949">S-adenosyl-L-methionine</keyword>
<feature type="binding site" evidence="6">
    <location>
        <position position="156"/>
    </location>
    <ligand>
        <name>S-adenosyl-L-methionine</name>
        <dbReference type="ChEBI" id="CHEBI:59789"/>
    </ligand>
</feature>
<comment type="similarity">
    <text evidence="1 6">Belongs to the methyltransferase superfamily. PrmA family.</text>
</comment>
<comment type="function">
    <text evidence="6">Methylates ribosomal protein L11.</text>
</comment>
<name>S5Y890_PARAH</name>
<dbReference type="Gene3D" id="3.40.50.150">
    <property type="entry name" value="Vaccinia Virus protein VP39"/>
    <property type="match status" value="1"/>
</dbReference>
<feature type="binding site" evidence="6">
    <location>
        <position position="225"/>
    </location>
    <ligand>
        <name>S-adenosyl-L-methionine</name>
        <dbReference type="ChEBI" id="CHEBI:59789"/>
    </ligand>
</feature>
<organism evidence="7 8">
    <name type="scientific">Paracoccus aminophilus JCM 7686</name>
    <dbReference type="NCBI Taxonomy" id="1367847"/>
    <lineage>
        <taxon>Bacteria</taxon>
        <taxon>Pseudomonadati</taxon>
        <taxon>Pseudomonadota</taxon>
        <taxon>Alphaproteobacteria</taxon>
        <taxon>Rhodobacterales</taxon>
        <taxon>Paracoccaceae</taxon>
        <taxon>Paracoccus</taxon>
    </lineage>
</organism>
<dbReference type="AlphaFoldDB" id="S5Y890"/>
<dbReference type="KEGG" id="pami:JCM7686_0429"/>
<keyword evidence="8" id="KW-1185">Reference proteome</keyword>
<dbReference type="EC" id="2.1.1.-" evidence="6"/>
<dbReference type="GO" id="GO:0005737">
    <property type="term" value="C:cytoplasm"/>
    <property type="evidence" value="ECO:0007669"/>
    <property type="project" value="UniProtKB-SubCell"/>
</dbReference>
<dbReference type="HAMAP" id="MF_00735">
    <property type="entry name" value="Methyltr_PrmA"/>
    <property type="match status" value="1"/>
</dbReference>
<dbReference type="OrthoDB" id="9785995at2"/>
<dbReference type="CDD" id="cd02440">
    <property type="entry name" value="AdoMet_MTases"/>
    <property type="match status" value="1"/>
</dbReference>
<evidence type="ECO:0000256" key="3">
    <source>
        <dbReference type="ARBA" id="ARBA00022603"/>
    </source>
</evidence>
<reference evidence="7 8" key="1">
    <citation type="journal article" date="2014" name="BMC Genomics">
        <title>Architecture and functions of a multipartite genome of the methylotrophic bacterium Paracoccus aminophilus JCM 7686, containing primary and secondary chromids.</title>
        <authorList>
            <person name="Dziewit L."/>
            <person name="Czarnecki J."/>
            <person name="Wibberg D."/>
            <person name="Radlinska M."/>
            <person name="Mrozek P."/>
            <person name="Szymczak M."/>
            <person name="Schluter A."/>
            <person name="Puhler A."/>
            <person name="Bartosik D."/>
        </authorList>
    </citation>
    <scope>NUCLEOTIDE SEQUENCE [LARGE SCALE GENOMIC DNA]</scope>
    <source>
        <strain evidence="7">JCM 7686</strain>
    </source>
</reference>
<keyword evidence="7" id="KW-0689">Ribosomal protein</keyword>
<dbReference type="PATRIC" id="fig|1367847.3.peg.371"/>
<proteinExistence type="inferred from homology"/>
<evidence type="ECO:0000313" key="8">
    <source>
        <dbReference type="Proteomes" id="UP000015480"/>
    </source>
</evidence>
<feature type="binding site" evidence="6">
    <location>
        <position position="178"/>
    </location>
    <ligand>
        <name>S-adenosyl-L-methionine</name>
        <dbReference type="ChEBI" id="CHEBI:59789"/>
    </ligand>
</feature>
<dbReference type="RefSeq" id="WP_020949177.1">
    <property type="nucleotide sequence ID" value="NC_022041.1"/>
</dbReference>
<dbReference type="InterPro" id="IPR050078">
    <property type="entry name" value="Ribosomal_L11_MeTrfase_PrmA"/>
</dbReference>
<evidence type="ECO:0000256" key="5">
    <source>
        <dbReference type="ARBA" id="ARBA00022691"/>
    </source>
</evidence>
<dbReference type="eggNOG" id="COG2264">
    <property type="taxonomic scope" value="Bacteria"/>
</dbReference>
<dbReference type="PANTHER" id="PTHR43648:SF1">
    <property type="entry name" value="ELECTRON TRANSFER FLAVOPROTEIN BETA SUBUNIT LYSINE METHYLTRANSFERASE"/>
    <property type="match status" value="1"/>
</dbReference>
<dbReference type="SUPFAM" id="SSF53335">
    <property type="entry name" value="S-adenosyl-L-methionine-dependent methyltransferases"/>
    <property type="match status" value="1"/>
</dbReference>
<evidence type="ECO:0000256" key="4">
    <source>
        <dbReference type="ARBA" id="ARBA00022679"/>
    </source>
</evidence>
<comment type="subcellular location">
    <subcellularLocation>
        <location evidence="6">Cytoplasm</location>
    </subcellularLocation>
</comment>
<evidence type="ECO:0000256" key="6">
    <source>
        <dbReference type="HAMAP-Rule" id="MF_00735"/>
    </source>
</evidence>
<evidence type="ECO:0000313" key="7">
    <source>
        <dbReference type="EMBL" id="AGT07538.1"/>
    </source>
</evidence>
<dbReference type="PANTHER" id="PTHR43648">
    <property type="entry name" value="ELECTRON TRANSFER FLAVOPROTEIN BETA SUBUNIT LYSINE METHYLTRANSFERASE"/>
    <property type="match status" value="1"/>
</dbReference>
<dbReference type="HOGENOM" id="CLU_049382_3_0_5"/>
<protein>
    <recommendedName>
        <fullName evidence="6">Ribosomal protein L11 methyltransferase</fullName>
        <shortName evidence="6">L11 Mtase</shortName>
        <ecNumber evidence="6">2.1.1.-</ecNumber>
    </recommendedName>
</protein>
<evidence type="ECO:0000256" key="2">
    <source>
        <dbReference type="ARBA" id="ARBA00022490"/>
    </source>
</evidence>
<feature type="binding site" evidence="6">
    <location>
        <position position="132"/>
    </location>
    <ligand>
        <name>S-adenosyl-L-methionine</name>
        <dbReference type="ChEBI" id="CHEBI:59789"/>
    </ligand>
</feature>
<dbReference type="Pfam" id="PF06325">
    <property type="entry name" value="PrmA"/>
    <property type="match status" value="1"/>
</dbReference>
<dbReference type="EMBL" id="CP006650">
    <property type="protein sequence ID" value="AGT07538.1"/>
    <property type="molecule type" value="Genomic_DNA"/>
</dbReference>
<dbReference type="GO" id="GO:0016279">
    <property type="term" value="F:protein-lysine N-methyltransferase activity"/>
    <property type="evidence" value="ECO:0007669"/>
    <property type="project" value="RHEA"/>
</dbReference>
<dbReference type="Proteomes" id="UP000015480">
    <property type="component" value="Chromosome"/>
</dbReference>
<dbReference type="GO" id="GO:0032259">
    <property type="term" value="P:methylation"/>
    <property type="evidence" value="ECO:0007669"/>
    <property type="project" value="UniProtKB-KW"/>
</dbReference>